<keyword evidence="14" id="KW-0675">Receptor</keyword>
<evidence type="ECO:0000256" key="16">
    <source>
        <dbReference type="PROSITE-ProRule" id="PRU10141"/>
    </source>
</evidence>
<evidence type="ECO:0000256" key="3">
    <source>
        <dbReference type="ARBA" id="ARBA00022527"/>
    </source>
</evidence>
<dbReference type="InterPro" id="IPR003591">
    <property type="entry name" value="Leu-rich_rpt_typical-subtyp"/>
</dbReference>
<evidence type="ECO:0000256" key="17">
    <source>
        <dbReference type="SAM" id="MobiDB-lite"/>
    </source>
</evidence>
<name>A0A1S3XTW4_TOBAC</name>
<dbReference type="Proteomes" id="UP000790787">
    <property type="component" value="Chromosome 16"/>
</dbReference>
<dbReference type="SMART" id="SM00220">
    <property type="entry name" value="S_TKc"/>
    <property type="match status" value="1"/>
</dbReference>
<evidence type="ECO:0000256" key="10">
    <source>
        <dbReference type="ARBA" id="ARBA00022777"/>
    </source>
</evidence>
<keyword evidence="21" id="KW-1185">Reference proteome</keyword>
<dbReference type="FunFam" id="3.80.10.10:FF:000760">
    <property type="entry name" value="LRR receptor-like serine/threonine-protein kinase RCH1"/>
    <property type="match status" value="1"/>
</dbReference>
<dbReference type="PROSITE" id="PS00108">
    <property type="entry name" value="PROTEIN_KINASE_ST"/>
    <property type="match status" value="1"/>
</dbReference>
<reference evidence="21" key="1">
    <citation type="journal article" date="2014" name="Nat. Commun.">
        <title>The tobacco genome sequence and its comparison with those of tomato and potato.</title>
        <authorList>
            <person name="Sierro N."/>
            <person name="Battey J.N."/>
            <person name="Ouadi S."/>
            <person name="Bakaher N."/>
            <person name="Bovet L."/>
            <person name="Willig A."/>
            <person name="Goepfert S."/>
            <person name="Peitsch M.C."/>
            <person name="Ivanov N.V."/>
        </authorList>
    </citation>
    <scope>NUCLEOTIDE SEQUENCE [LARGE SCALE GENOMIC DNA]</scope>
</reference>
<dbReference type="GO" id="GO:0004674">
    <property type="term" value="F:protein serine/threonine kinase activity"/>
    <property type="evidence" value="ECO:0007669"/>
    <property type="project" value="UniProtKB-KW"/>
</dbReference>
<dbReference type="InterPro" id="IPR050647">
    <property type="entry name" value="Plant_LRR-RLKs"/>
</dbReference>
<dbReference type="GO" id="GO:0051707">
    <property type="term" value="P:response to other organism"/>
    <property type="evidence" value="ECO:0007669"/>
    <property type="project" value="UniProtKB-ARBA"/>
</dbReference>
<evidence type="ECO:0000256" key="9">
    <source>
        <dbReference type="ARBA" id="ARBA00022741"/>
    </source>
</evidence>
<dbReference type="GO" id="GO:0010449">
    <property type="term" value="P:root meristem growth"/>
    <property type="evidence" value="ECO:0007669"/>
    <property type="project" value="UniProtKB-ARBA"/>
</dbReference>
<dbReference type="PANTHER" id="PTHR48056:SF9">
    <property type="entry name" value="PROTEIN KINASE DOMAIN-CONTAINING PROTEIN"/>
    <property type="match status" value="1"/>
</dbReference>
<keyword evidence="4" id="KW-0433">Leucine-rich repeat</keyword>
<dbReference type="OrthoDB" id="676979at2759"/>
<evidence type="ECO:0000256" key="8">
    <source>
        <dbReference type="ARBA" id="ARBA00022737"/>
    </source>
</evidence>
<evidence type="ECO:0000256" key="6">
    <source>
        <dbReference type="ARBA" id="ARBA00022692"/>
    </source>
</evidence>
<dbReference type="AlphaFoldDB" id="A0A1S3XTW4"/>
<evidence type="ECO:0000256" key="7">
    <source>
        <dbReference type="ARBA" id="ARBA00022729"/>
    </source>
</evidence>
<reference evidence="22" key="2">
    <citation type="submission" date="2025-08" db="UniProtKB">
        <authorList>
            <consortium name="RefSeq"/>
        </authorList>
    </citation>
    <scope>IDENTIFICATION</scope>
    <source>
        <tissue evidence="22">Leaf</tissue>
    </source>
</reference>
<proteinExistence type="inferred from homology"/>
<dbReference type="GO" id="GO:0005524">
    <property type="term" value="F:ATP binding"/>
    <property type="evidence" value="ECO:0007669"/>
    <property type="project" value="UniProtKB-UniRule"/>
</dbReference>
<dbReference type="InterPro" id="IPR000719">
    <property type="entry name" value="Prot_kinase_dom"/>
</dbReference>
<dbReference type="RefSeq" id="XP_016443310.1">
    <property type="nucleotide sequence ID" value="XM_016587824.1"/>
</dbReference>
<evidence type="ECO:0000256" key="2">
    <source>
        <dbReference type="ARBA" id="ARBA00008684"/>
    </source>
</evidence>
<dbReference type="KEGG" id="nta:107768681"/>
<keyword evidence="12 18" id="KW-1133">Transmembrane helix</keyword>
<keyword evidence="7 19" id="KW-0732">Signal</keyword>
<dbReference type="InterPro" id="IPR055414">
    <property type="entry name" value="LRR_R13L4/SHOC2-like"/>
</dbReference>
<keyword evidence="15" id="KW-0325">Glycoprotein</keyword>
<feature type="transmembrane region" description="Helical" evidence="18">
    <location>
        <begin position="708"/>
        <end position="731"/>
    </location>
</feature>
<evidence type="ECO:0000256" key="11">
    <source>
        <dbReference type="ARBA" id="ARBA00022840"/>
    </source>
</evidence>
<dbReference type="InterPro" id="IPR017441">
    <property type="entry name" value="Protein_kinase_ATP_BS"/>
</dbReference>
<dbReference type="Gene3D" id="3.30.200.20">
    <property type="entry name" value="Phosphorylase Kinase, domain 1"/>
    <property type="match status" value="1"/>
</dbReference>
<dbReference type="GO" id="GO:0001653">
    <property type="term" value="F:peptide receptor activity"/>
    <property type="evidence" value="ECO:0007669"/>
    <property type="project" value="UniProtKB-ARBA"/>
</dbReference>
<keyword evidence="11 16" id="KW-0067">ATP-binding</keyword>
<dbReference type="FunFam" id="3.80.10.10:FF:000472">
    <property type="entry name" value="LRR receptor-like serine/threonine-protein kinase RCH1"/>
    <property type="match status" value="1"/>
</dbReference>
<keyword evidence="3" id="KW-0723">Serine/threonine-protein kinase</keyword>
<evidence type="ECO:0000256" key="1">
    <source>
        <dbReference type="ARBA" id="ARBA00004167"/>
    </source>
</evidence>
<dbReference type="FunFam" id="1.10.510.10:FF:000276">
    <property type="entry name" value="LRR receptor-like serine/threonine-protein kinase RCH1"/>
    <property type="match status" value="1"/>
</dbReference>
<evidence type="ECO:0000256" key="4">
    <source>
        <dbReference type="ARBA" id="ARBA00022614"/>
    </source>
</evidence>
<evidence type="ECO:0000256" key="19">
    <source>
        <dbReference type="SAM" id="SignalP"/>
    </source>
</evidence>
<keyword evidence="5" id="KW-0808">Transferase</keyword>
<dbReference type="Pfam" id="PF08263">
    <property type="entry name" value="LRRNT_2"/>
    <property type="match status" value="1"/>
</dbReference>
<dbReference type="FunFam" id="3.30.200.20:FF:000748">
    <property type="entry name" value="LRR receptor-like serine/threonine-protein kinase RCH1"/>
    <property type="match status" value="1"/>
</dbReference>
<evidence type="ECO:0000313" key="22">
    <source>
        <dbReference type="RefSeq" id="XP_016443310.1"/>
    </source>
</evidence>
<keyword evidence="6 18" id="KW-0812">Transmembrane</keyword>
<dbReference type="GO" id="GO:0005886">
    <property type="term" value="C:plasma membrane"/>
    <property type="evidence" value="ECO:0000318"/>
    <property type="project" value="GO_Central"/>
</dbReference>
<dbReference type="Pfam" id="PF00560">
    <property type="entry name" value="LRR_1"/>
    <property type="match status" value="8"/>
</dbReference>
<evidence type="ECO:0000256" key="18">
    <source>
        <dbReference type="SAM" id="Phobius"/>
    </source>
</evidence>
<evidence type="ECO:0000256" key="15">
    <source>
        <dbReference type="ARBA" id="ARBA00023180"/>
    </source>
</evidence>
<accession>A0A1S3XTW4</accession>
<dbReference type="InterPro" id="IPR011009">
    <property type="entry name" value="Kinase-like_dom_sf"/>
</dbReference>
<dbReference type="InterPro" id="IPR008271">
    <property type="entry name" value="Ser/Thr_kinase_AS"/>
</dbReference>
<comment type="subcellular location">
    <subcellularLocation>
        <location evidence="1">Membrane</location>
        <topology evidence="1">Single-pass membrane protein</topology>
    </subcellularLocation>
</comment>
<feature type="binding site" evidence="16">
    <location>
        <position position="802"/>
    </location>
    <ligand>
        <name>ATP</name>
        <dbReference type="ChEBI" id="CHEBI:30616"/>
    </ligand>
</feature>
<dbReference type="SUPFAM" id="SSF52058">
    <property type="entry name" value="L domain-like"/>
    <property type="match status" value="3"/>
</dbReference>
<keyword evidence="8" id="KW-0677">Repeat</keyword>
<dbReference type="SMR" id="A0A1S3XTW4"/>
<dbReference type="PROSITE" id="PS00107">
    <property type="entry name" value="PROTEIN_KINASE_ATP"/>
    <property type="match status" value="1"/>
</dbReference>
<dbReference type="GeneID" id="107768681"/>
<dbReference type="Pfam" id="PF13855">
    <property type="entry name" value="LRR_8"/>
    <property type="match status" value="2"/>
</dbReference>
<evidence type="ECO:0000259" key="20">
    <source>
        <dbReference type="PROSITE" id="PS50011"/>
    </source>
</evidence>
<keyword evidence="9 16" id="KW-0547">Nucleotide-binding</keyword>
<gene>
    <name evidence="22" type="primary">LOC107768681</name>
</gene>
<evidence type="ECO:0000256" key="12">
    <source>
        <dbReference type="ARBA" id="ARBA00022989"/>
    </source>
</evidence>
<organism evidence="21 22">
    <name type="scientific">Nicotiana tabacum</name>
    <name type="common">Common tobacco</name>
    <dbReference type="NCBI Taxonomy" id="4097"/>
    <lineage>
        <taxon>Eukaryota</taxon>
        <taxon>Viridiplantae</taxon>
        <taxon>Streptophyta</taxon>
        <taxon>Embryophyta</taxon>
        <taxon>Tracheophyta</taxon>
        <taxon>Spermatophyta</taxon>
        <taxon>Magnoliopsida</taxon>
        <taxon>eudicotyledons</taxon>
        <taxon>Gunneridae</taxon>
        <taxon>Pentapetalae</taxon>
        <taxon>asterids</taxon>
        <taxon>lamiids</taxon>
        <taxon>Solanales</taxon>
        <taxon>Solanaceae</taxon>
        <taxon>Nicotianoideae</taxon>
        <taxon>Nicotianeae</taxon>
        <taxon>Nicotiana</taxon>
    </lineage>
</organism>
<dbReference type="Pfam" id="PF00069">
    <property type="entry name" value="Pkinase"/>
    <property type="match status" value="1"/>
</dbReference>
<keyword evidence="10" id="KW-0418">Kinase</keyword>
<dbReference type="PROSITE" id="PS50011">
    <property type="entry name" value="PROTEIN_KINASE_DOM"/>
    <property type="match status" value="1"/>
</dbReference>
<evidence type="ECO:0000256" key="5">
    <source>
        <dbReference type="ARBA" id="ARBA00022679"/>
    </source>
</evidence>
<dbReference type="Pfam" id="PF23598">
    <property type="entry name" value="LRR_14"/>
    <property type="match status" value="1"/>
</dbReference>
<dbReference type="InterPro" id="IPR013210">
    <property type="entry name" value="LRR_N_plant-typ"/>
</dbReference>
<dbReference type="Gene3D" id="3.80.10.10">
    <property type="entry name" value="Ribonuclease Inhibitor"/>
    <property type="match status" value="4"/>
</dbReference>
<keyword evidence="13 18" id="KW-0472">Membrane</keyword>
<evidence type="ECO:0000256" key="14">
    <source>
        <dbReference type="ARBA" id="ARBA00023170"/>
    </source>
</evidence>
<dbReference type="STRING" id="4097.A0A1S3XTW4"/>
<dbReference type="RefSeq" id="XP_016443310.1">
    <property type="nucleotide sequence ID" value="XM_016587824.2"/>
</dbReference>
<feature type="signal peptide" evidence="19">
    <location>
        <begin position="1"/>
        <end position="24"/>
    </location>
</feature>
<dbReference type="SUPFAM" id="SSF56112">
    <property type="entry name" value="Protein kinase-like (PK-like)"/>
    <property type="match status" value="1"/>
</dbReference>
<feature type="domain" description="Protein kinase" evidence="20">
    <location>
        <begin position="768"/>
        <end position="1052"/>
    </location>
</feature>
<dbReference type="GO" id="GO:0006952">
    <property type="term" value="P:defense response"/>
    <property type="evidence" value="ECO:0007669"/>
    <property type="project" value="UniProtKB-ARBA"/>
</dbReference>
<dbReference type="PaxDb" id="4097-A0A1S3XTW4"/>
<dbReference type="Gene3D" id="1.10.510.10">
    <property type="entry name" value="Transferase(Phosphotransferase) domain 1"/>
    <property type="match status" value="1"/>
</dbReference>
<feature type="chain" id="PRO_5010248377" evidence="19">
    <location>
        <begin position="25"/>
        <end position="1090"/>
    </location>
</feature>
<sequence>MSTKLTITLFFLFLNISLFPTAISGLNQEGLSLMSWLSTFNSSSSSATSFSSWNPSHENPCKWDYIQCTSNGFVSDIKIRSIHLPTTFPTQVLSFPFLKVLVLSNCNLSGEIPTSIGNLSSSLEILDLSFNALTGSIPPEIGRLSQLKQLSLSSNFLQGHIPKEIGSFSELQQLELFDNQLSGKIPEEIGQLTTLEVFRAGGNEGIQGEIPMQISNCKELVILGLADTGVSGQIPHSIGELKKLQTLAVYTANLTGVIPPQIGNCTALEELFIYENQISGEIPSELGQLKNLKKVLLWQNNLRGEIPGNLGNCSSLKVIDFSLNYLSGEIPPSFENLGTLEELLLSDNSISGEIPYYIGNFSSLKQLELDNNNFSGVIPPTIGNLKELNLFFAWQNQLHESIPTELADCRKLQSLDLSHNFLTGSIPKTLFNLRNLTKLLLISNVLSGGIPPDIGNCTSLSRLRLGSNRLDGQIPPEIGQLPSLSFLELSENQFTGSIPPAIGNCRQLEMIDLHGNKLQGTIPSSFVSLTALNVLDLSMNRISGNIPEDVGKLTSLNKLILNGNNVDGTVPKSLGLCEDLQLVDLSNNRLTGLIPMEIGHLQGLDILLNLSRNFLTGPVPESFSNFSKLASMDISNNMLTGSLRVLSNLDNLVSLNVSYNNFSGVLPNTKFFHDLPTSVFIGNQALCTNRDACHLSGNHHGLKSIRRITIAIVLSIFMAMLILTACIAIFIRTQGEICQKDDEENGLEWEFIPFRKLSFSVNDVVPRLSESNIVGKGCSSFVYRVETPSGQVIAVKKLLPKKVGEVPQRDFFSAEVRTLGSIRHKNIVRLLGCCNNGKTRLLLFDYISNGSLAGLLHEKRVFLDWDARYNIILGTAQGLAYLHHDCIPPIVHRDIKANNILVGPQFEAFLADFGLAKLLNTSSDTSRASTIIAGSYGYIAPEYGYSLRVTEKSDVYSYGIVLLEVLTGMEPTDSRIPEGVHIVTWVNQELRVKHKEFTTILDQQLLLRSGTQTQEMLQVLGVALLCVNPCPDERPTMKDVAAMLTEIRHENEDFEKPNHLGKGSVSNPKAAVQCPSFSGSSEPLIRSPPQ</sequence>
<comment type="similarity">
    <text evidence="2">Belongs to the protein kinase superfamily. Ser/Thr protein kinase family.</text>
</comment>
<protein>
    <submittedName>
        <fullName evidence="22">LRR receptor-like serine/threonine-protein kinase RCH1</fullName>
    </submittedName>
    <submittedName>
        <fullName evidence="22">Uncharacterized protein LOC107768681</fullName>
    </submittedName>
</protein>
<evidence type="ECO:0000256" key="13">
    <source>
        <dbReference type="ARBA" id="ARBA00023136"/>
    </source>
</evidence>
<dbReference type="InterPro" id="IPR001611">
    <property type="entry name" value="Leu-rich_rpt"/>
</dbReference>
<dbReference type="PANTHER" id="PTHR48056">
    <property type="entry name" value="LRR RECEPTOR-LIKE SERINE/THREONINE-PROTEIN KINASE-RELATED"/>
    <property type="match status" value="1"/>
</dbReference>
<feature type="region of interest" description="Disordered" evidence="17">
    <location>
        <begin position="1051"/>
        <end position="1090"/>
    </location>
</feature>
<evidence type="ECO:0000313" key="21">
    <source>
        <dbReference type="Proteomes" id="UP000790787"/>
    </source>
</evidence>
<dbReference type="InterPro" id="IPR032675">
    <property type="entry name" value="LRR_dom_sf"/>
</dbReference>
<dbReference type="FunFam" id="3.80.10.10:FF:000333">
    <property type="entry name" value="LRR receptor-like serine/threonine-protein kinase RCH1"/>
    <property type="match status" value="1"/>
</dbReference>
<dbReference type="OMA" id="QGEIPMQ"/>
<dbReference type="SMART" id="SM00369">
    <property type="entry name" value="LRR_TYP"/>
    <property type="match status" value="8"/>
</dbReference>